<feature type="compositionally biased region" description="Low complexity" evidence="2">
    <location>
        <begin position="139"/>
        <end position="148"/>
    </location>
</feature>
<feature type="region of interest" description="Disordered" evidence="2">
    <location>
        <begin position="183"/>
        <end position="210"/>
    </location>
</feature>
<feature type="compositionally biased region" description="Polar residues" evidence="2">
    <location>
        <begin position="513"/>
        <end position="531"/>
    </location>
</feature>
<name>A0A6A6ISF5_9PLEO</name>
<feature type="region of interest" description="Disordered" evidence="2">
    <location>
        <begin position="64"/>
        <end position="165"/>
    </location>
</feature>
<feature type="region of interest" description="Disordered" evidence="2">
    <location>
        <begin position="371"/>
        <end position="531"/>
    </location>
</feature>
<feature type="compositionally biased region" description="Basic residues" evidence="2">
    <location>
        <begin position="798"/>
        <end position="807"/>
    </location>
</feature>
<feature type="compositionally biased region" description="Basic and acidic residues" evidence="2">
    <location>
        <begin position="692"/>
        <end position="701"/>
    </location>
</feature>
<dbReference type="GeneID" id="54574007"/>
<protein>
    <submittedName>
        <fullName evidence="3">Uncharacterized protein</fullName>
    </submittedName>
</protein>
<proteinExistence type="predicted"/>
<feature type="compositionally biased region" description="Pro residues" evidence="2">
    <location>
        <begin position="149"/>
        <end position="159"/>
    </location>
</feature>
<dbReference type="Proteomes" id="UP000800094">
    <property type="component" value="Unassembled WGS sequence"/>
</dbReference>
<evidence type="ECO:0000313" key="4">
    <source>
        <dbReference type="Proteomes" id="UP000800094"/>
    </source>
</evidence>
<feature type="compositionally biased region" description="Pro residues" evidence="2">
    <location>
        <begin position="126"/>
        <end position="138"/>
    </location>
</feature>
<organism evidence="3 4">
    <name type="scientific">Trematosphaeria pertusa</name>
    <dbReference type="NCBI Taxonomy" id="390896"/>
    <lineage>
        <taxon>Eukaryota</taxon>
        <taxon>Fungi</taxon>
        <taxon>Dikarya</taxon>
        <taxon>Ascomycota</taxon>
        <taxon>Pezizomycotina</taxon>
        <taxon>Dothideomycetes</taxon>
        <taxon>Pleosporomycetidae</taxon>
        <taxon>Pleosporales</taxon>
        <taxon>Massarineae</taxon>
        <taxon>Trematosphaeriaceae</taxon>
        <taxon>Trematosphaeria</taxon>
    </lineage>
</organism>
<feature type="compositionally biased region" description="Basic and acidic residues" evidence="2">
    <location>
        <begin position="498"/>
        <end position="512"/>
    </location>
</feature>
<feature type="compositionally biased region" description="Basic and acidic residues" evidence="2">
    <location>
        <begin position="555"/>
        <end position="569"/>
    </location>
</feature>
<feature type="coiled-coil region" evidence="1">
    <location>
        <begin position="334"/>
        <end position="361"/>
    </location>
</feature>
<feature type="compositionally biased region" description="Basic and acidic residues" evidence="2">
    <location>
        <begin position="776"/>
        <end position="797"/>
    </location>
</feature>
<dbReference type="OrthoDB" id="5396360at2759"/>
<dbReference type="RefSeq" id="XP_033688031.1">
    <property type="nucleotide sequence ID" value="XM_033820677.1"/>
</dbReference>
<keyword evidence="1" id="KW-0175">Coiled coil</keyword>
<feature type="region of interest" description="Disordered" evidence="2">
    <location>
        <begin position="767"/>
        <end position="908"/>
    </location>
</feature>
<feature type="compositionally biased region" description="Polar residues" evidence="2">
    <location>
        <begin position="192"/>
        <end position="210"/>
    </location>
</feature>
<dbReference type="AlphaFoldDB" id="A0A6A6ISF5"/>
<sequence length="908" mass="98706">MRCSAIQPLCCPGCSDTLGFTVVDAPEEKSSFRGRDFFKLSRIELRCDQANKTIAVEPQLDAAPAPLPVEDSDHSSPVPVIVPPAGDMEVDSRPPPPPSGPRHDQPYDHHHHHQPLQQVEANRQSLPPPSLRSPPAPLPLHALSQKSPSNPPLPSPSPAVKPVHEPQYAQPPLKQANAGLASRPRELPPMMSHSQSPGEQHRTNGQSYPRSPQEIQLSAIERLQTQISQNSSALVAQSRDMRHYEEALQHQEESLRRELQTQLHHQNVDIRRVEEAVGRLQHEVRGIRELLEALTRETHATREMQARGVSVAPGQPVSAQDSALELMAQQVAVISQKANEVDTLKITIEIMKNKIQRLEDAAAAAVPTPQLSAHPYASPREPSAHSAQSSHGVPSYHTTSSVVPHINTPVHPAHKPQSFHSHATQSIAATPEASQRTEAAQTQSGWVTVNAGTKRTHPNGLDSPHDSVGQPVGSPKRPKLAPIEPRVAYPSSQAHPPHVYDHMDTDDSDGRAQTHSHTLPSQTHPSASIPESTLASQYSHTAFVPYGTQEGPSDDSWRPESQRIGEVRTRGRGRGGGPGSRGGRGRKSMPAQVHHISTPEWERDDWQGVPDSQISPDGYYNHVARSGRGIIRRGSGGGGTSRGDRPSSSGGRAVSLGLQGVTAGIGIGLPADPYAHTKKTRTKPIRNADGVLIRKDGRPDMRSQSSAANLRKVHARKEEEKGPGRGFTPTNPQYATSVGPETPSPTGHLPAGQDIMASVQKRHSDIMGKMFPGGLDEARREHDYARKVFDEDQDHTAHPRAQHHHHHQTDAHARPLEIKREQIEARLADTQSPNNVEVGMDRPEDHADDESQTPGSQSDNSGQDSQYHDASNQGEQQALQRPPEAVTQAPKSTVESSQTLAESSAQAS</sequence>
<gene>
    <name evidence="3" type="ORF">BU26DRAFT_213527</name>
</gene>
<evidence type="ECO:0000256" key="2">
    <source>
        <dbReference type="SAM" id="MobiDB-lite"/>
    </source>
</evidence>
<reference evidence="3" key="1">
    <citation type="journal article" date="2020" name="Stud. Mycol.">
        <title>101 Dothideomycetes genomes: a test case for predicting lifestyles and emergence of pathogens.</title>
        <authorList>
            <person name="Haridas S."/>
            <person name="Albert R."/>
            <person name="Binder M."/>
            <person name="Bloem J."/>
            <person name="Labutti K."/>
            <person name="Salamov A."/>
            <person name="Andreopoulos B."/>
            <person name="Baker S."/>
            <person name="Barry K."/>
            <person name="Bills G."/>
            <person name="Bluhm B."/>
            <person name="Cannon C."/>
            <person name="Castanera R."/>
            <person name="Culley D."/>
            <person name="Daum C."/>
            <person name="Ezra D."/>
            <person name="Gonzalez J."/>
            <person name="Henrissat B."/>
            <person name="Kuo A."/>
            <person name="Liang C."/>
            <person name="Lipzen A."/>
            <person name="Lutzoni F."/>
            <person name="Magnuson J."/>
            <person name="Mondo S."/>
            <person name="Nolan M."/>
            <person name="Ohm R."/>
            <person name="Pangilinan J."/>
            <person name="Park H.-J."/>
            <person name="Ramirez L."/>
            <person name="Alfaro M."/>
            <person name="Sun H."/>
            <person name="Tritt A."/>
            <person name="Yoshinaga Y."/>
            <person name="Zwiers L.-H."/>
            <person name="Turgeon B."/>
            <person name="Goodwin S."/>
            <person name="Spatafora J."/>
            <person name="Crous P."/>
            <person name="Grigoriev I."/>
        </authorList>
    </citation>
    <scope>NUCLEOTIDE SEQUENCE</scope>
    <source>
        <strain evidence="3">CBS 122368</strain>
    </source>
</reference>
<feature type="compositionally biased region" description="Polar residues" evidence="2">
    <location>
        <begin position="889"/>
        <end position="908"/>
    </location>
</feature>
<evidence type="ECO:0000256" key="1">
    <source>
        <dbReference type="SAM" id="Coils"/>
    </source>
</evidence>
<feature type="region of interest" description="Disordered" evidence="2">
    <location>
        <begin position="548"/>
        <end position="755"/>
    </location>
</feature>
<feature type="compositionally biased region" description="Polar residues" evidence="2">
    <location>
        <begin position="418"/>
        <end position="453"/>
    </location>
</feature>
<dbReference type="EMBL" id="ML987191">
    <property type="protein sequence ID" value="KAF2253027.1"/>
    <property type="molecule type" value="Genomic_DNA"/>
</dbReference>
<feature type="coiled-coil region" evidence="1">
    <location>
        <begin position="241"/>
        <end position="297"/>
    </location>
</feature>
<keyword evidence="4" id="KW-1185">Reference proteome</keyword>
<feature type="compositionally biased region" description="Low complexity" evidence="2">
    <location>
        <begin position="855"/>
        <end position="865"/>
    </location>
</feature>
<feature type="compositionally biased region" description="Polar residues" evidence="2">
    <location>
        <begin position="385"/>
        <end position="402"/>
    </location>
</feature>
<accession>A0A6A6ISF5</accession>
<feature type="compositionally biased region" description="Polar residues" evidence="2">
    <location>
        <begin position="868"/>
        <end position="879"/>
    </location>
</feature>
<evidence type="ECO:0000313" key="3">
    <source>
        <dbReference type="EMBL" id="KAF2253027.1"/>
    </source>
</evidence>
<feature type="compositionally biased region" description="Basic and acidic residues" evidence="2">
    <location>
        <begin position="808"/>
        <end position="827"/>
    </location>
</feature>